<dbReference type="HOGENOM" id="CLU_118479_2_0_0"/>
<organism evidence="1 2">
    <name type="scientific">Thermovibrio ammonificans (strain DSM 15698 / JCM 12110 / HB-1)</name>
    <dbReference type="NCBI Taxonomy" id="648996"/>
    <lineage>
        <taxon>Bacteria</taxon>
        <taxon>Pseudomonadati</taxon>
        <taxon>Aquificota</taxon>
        <taxon>Aquificia</taxon>
        <taxon>Desulfurobacteriales</taxon>
        <taxon>Desulfurobacteriaceae</taxon>
        <taxon>Thermovibrio</taxon>
    </lineage>
</organism>
<dbReference type="Pfam" id="PF08780">
    <property type="entry name" value="NTase_sub_bind"/>
    <property type="match status" value="1"/>
</dbReference>
<dbReference type="InterPro" id="IPR010235">
    <property type="entry name" value="HepT"/>
</dbReference>
<dbReference type="Gene3D" id="1.20.120.330">
    <property type="entry name" value="Nucleotidyltransferases domain 2"/>
    <property type="match status" value="1"/>
</dbReference>
<dbReference type="STRING" id="648996.Theam_0082"/>
<reference evidence="1" key="1">
    <citation type="submission" date="2011-01" db="EMBL/GenBank/DDBJ databases">
        <title>Complete sequence of chromosome of Thermovibrio ammonificans HB-1.</title>
        <authorList>
            <consortium name="US DOE Joint Genome Institute"/>
            <person name="Lucas S."/>
            <person name="Copeland A."/>
            <person name="Lapidus A."/>
            <person name="Cheng J.-F."/>
            <person name="Goodwin L."/>
            <person name="Pitluck S."/>
            <person name="Davenport K."/>
            <person name="Detter J.C."/>
            <person name="Han C."/>
            <person name="Tapia R."/>
            <person name="Land M."/>
            <person name="Hauser L."/>
            <person name="Kyrpides N."/>
            <person name="Ivanova N."/>
            <person name="Ovchinnikova G."/>
            <person name="Vetriani C."/>
            <person name="Woyke T."/>
        </authorList>
    </citation>
    <scope>NUCLEOTIDE SEQUENCE [LARGE SCALE GENOMIC DNA]</scope>
    <source>
        <strain evidence="1">HB-1</strain>
    </source>
</reference>
<accession>E8T351</accession>
<dbReference type="eggNOG" id="COG2445">
    <property type="taxonomic scope" value="Bacteria"/>
</dbReference>
<sequence length="136" mass="15857">MGGNRRRGEFRETLKRLKEAYSLALFHREDELFPFLRDSVIQRFEIAVELMWKAVRERLIEEGIECRSPKGCVRAFFEGGFVDGETAGKLLKLIDLRNLTSRTYNQEVAQELFEEVGRFLKALEQAEELINKSSQL</sequence>
<dbReference type="NCBIfam" id="TIGR01987">
    <property type="entry name" value="HI0074"/>
    <property type="match status" value="1"/>
</dbReference>
<evidence type="ECO:0000313" key="2">
    <source>
        <dbReference type="Proteomes" id="UP000006362"/>
    </source>
</evidence>
<dbReference type="Proteomes" id="UP000006362">
    <property type="component" value="Chromosome"/>
</dbReference>
<dbReference type="OrthoDB" id="9810452at2"/>
<proteinExistence type="predicted"/>
<dbReference type="EMBL" id="CP002444">
    <property type="protein sequence ID" value="ADU96056.1"/>
    <property type="molecule type" value="Genomic_DNA"/>
</dbReference>
<dbReference type="SUPFAM" id="SSF81593">
    <property type="entry name" value="Nucleotidyltransferase substrate binding subunit/domain"/>
    <property type="match status" value="1"/>
</dbReference>
<keyword evidence="2" id="KW-1185">Reference proteome</keyword>
<dbReference type="GO" id="GO:0016740">
    <property type="term" value="F:transferase activity"/>
    <property type="evidence" value="ECO:0007669"/>
    <property type="project" value="UniProtKB-KW"/>
</dbReference>
<dbReference type="KEGG" id="tam:Theam_0082"/>
<name>E8T351_THEA1</name>
<protein>
    <submittedName>
        <fullName evidence="1">Nucleotidyltransferase substrate binding protein, HI0074 family</fullName>
    </submittedName>
</protein>
<gene>
    <name evidence="1" type="ordered locus">Theam_0082</name>
</gene>
<evidence type="ECO:0000313" key="1">
    <source>
        <dbReference type="EMBL" id="ADU96056.1"/>
    </source>
</evidence>
<dbReference type="AlphaFoldDB" id="E8T351"/>
<dbReference type="RefSeq" id="WP_013536842.1">
    <property type="nucleotide sequence ID" value="NC_014926.1"/>
</dbReference>